<dbReference type="Gene3D" id="3.40.50.1000">
    <property type="entry name" value="HAD superfamily/HAD-like"/>
    <property type="match status" value="1"/>
</dbReference>
<dbReference type="EMBL" id="JAINZZ010000005">
    <property type="protein sequence ID" value="MBY8877266.1"/>
    <property type="molecule type" value="Genomic_DNA"/>
</dbReference>
<dbReference type="Proteomes" id="UP000778578">
    <property type="component" value="Unassembled WGS sequence"/>
</dbReference>
<protein>
    <submittedName>
        <fullName evidence="5">HAD-IB family hydrolase</fullName>
    </submittedName>
</protein>
<organism evidence="5 6">
    <name type="scientific">Actinacidiphila acidipaludis</name>
    <dbReference type="NCBI Taxonomy" id="2873382"/>
    <lineage>
        <taxon>Bacteria</taxon>
        <taxon>Bacillati</taxon>
        <taxon>Actinomycetota</taxon>
        <taxon>Actinomycetes</taxon>
        <taxon>Kitasatosporales</taxon>
        <taxon>Streptomycetaceae</taxon>
        <taxon>Actinacidiphila</taxon>
    </lineage>
</organism>
<dbReference type="GO" id="GO:0016787">
    <property type="term" value="F:hydrolase activity"/>
    <property type="evidence" value="ECO:0007669"/>
    <property type="project" value="UniProtKB-KW"/>
</dbReference>
<comment type="caution">
    <text evidence="5">The sequence shown here is derived from an EMBL/GenBank/DDBJ whole genome shotgun (WGS) entry which is preliminary data.</text>
</comment>
<comment type="similarity">
    <text evidence="1">Belongs to the HAD-like hydrolase superfamily. SerB family.</text>
</comment>
<evidence type="ECO:0000256" key="4">
    <source>
        <dbReference type="ARBA" id="ARBA00022842"/>
    </source>
</evidence>
<evidence type="ECO:0000256" key="3">
    <source>
        <dbReference type="ARBA" id="ARBA00022801"/>
    </source>
</evidence>
<name>A0ABS7Q2A5_9ACTN</name>
<sequence>MTPVSRAAFFDVDETLVTQKTMFGFLRFHLAATGRPAADYEEAYRAIQTLKDRGATREAANRAYYTLYAGASAAELAVQGRAWYAEQERAGGFYHGPGTQALRRHQTSGDATVLVSGSFFPCLDPIAEHLRTTAVLGTPVVVREGRLTGEVRRPMIGAAKADAATAWAAARGIDPAGCHAYGDHASDLELLRAVGHPVAVGPDPVLRAHVARAGGRTLPGLDALAARGRRR</sequence>
<dbReference type="Pfam" id="PF12710">
    <property type="entry name" value="HAD"/>
    <property type="match status" value="1"/>
</dbReference>
<keyword evidence="4" id="KW-0460">Magnesium</keyword>
<dbReference type="InterPro" id="IPR050582">
    <property type="entry name" value="HAD-like_SerB"/>
</dbReference>
<dbReference type="InterPro" id="IPR006385">
    <property type="entry name" value="HAD_hydro_SerB1"/>
</dbReference>
<proteinExistence type="inferred from homology"/>
<keyword evidence="3 5" id="KW-0378">Hydrolase</keyword>
<evidence type="ECO:0000313" key="5">
    <source>
        <dbReference type="EMBL" id="MBY8877266.1"/>
    </source>
</evidence>
<dbReference type="PANTHER" id="PTHR43344:SF13">
    <property type="entry name" value="PHOSPHATASE RV3661-RELATED"/>
    <property type="match status" value="1"/>
</dbReference>
<keyword evidence="6" id="KW-1185">Reference proteome</keyword>
<evidence type="ECO:0000256" key="1">
    <source>
        <dbReference type="ARBA" id="ARBA00009184"/>
    </source>
</evidence>
<keyword evidence="2" id="KW-0479">Metal-binding</keyword>
<dbReference type="RefSeq" id="WP_222961422.1">
    <property type="nucleotide sequence ID" value="NZ_JAINZZ010000005.1"/>
</dbReference>
<evidence type="ECO:0000313" key="6">
    <source>
        <dbReference type="Proteomes" id="UP000778578"/>
    </source>
</evidence>
<dbReference type="InterPro" id="IPR023214">
    <property type="entry name" value="HAD_sf"/>
</dbReference>
<reference evidence="5 6" key="1">
    <citation type="submission" date="2021-08" db="EMBL/GenBank/DDBJ databases">
        <title>WGS of actinomycetes from Thailand.</title>
        <authorList>
            <person name="Thawai C."/>
        </authorList>
    </citation>
    <scope>NUCLEOTIDE SEQUENCE [LARGE SCALE GENOMIC DNA]</scope>
    <source>
        <strain evidence="5 6">PLK6-54</strain>
    </source>
</reference>
<dbReference type="NCBIfam" id="TIGR01488">
    <property type="entry name" value="HAD-SF-IB"/>
    <property type="match status" value="1"/>
</dbReference>
<dbReference type="Gene3D" id="1.20.1440.100">
    <property type="entry name" value="SG protein - dephosphorylation function"/>
    <property type="match status" value="1"/>
</dbReference>
<gene>
    <name evidence="5" type="ORF">K7862_06360</name>
</gene>
<dbReference type="SUPFAM" id="SSF56784">
    <property type="entry name" value="HAD-like"/>
    <property type="match status" value="1"/>
</dbReference>
<dbReference type="NCBIfam" id="TIGR01490">
    <property type="entry name" value="HAD-SF-IB-hyp1"/>
    <property type="match status" value="1"/>
</dbReference>
<evidence type="ECO:0000256" key="2">
    <source>
        <dbReference type="ARBA" id="ARBA00022723"/>
    </source>
</evidence>
<dbReference type="PANTHER" id="PTHR43344">
    <property type="entry name" value="PHOSPHOSERINE PHOSPHATASE"/>
    <property type="match status" value="1"/>
</dbReference>
<accession>A0ABS7Q2A5</accession>
<dbReference type="InterPro" id="IPR036412">
    <property type="entry name" value="HAD-like_sf"/>
</dbReference>